<organism evidence="1 2">
    <name type="scientific">Chamaesiphon polymorphus CCALA 037</name>
    <dbReference type="NCBI Taxonomy" id="2107692"/>
    <lineage>
        <taxon>Bacteria</taxon>
        <taxon>Bacillati</taxon>
        <taxon>Cyanobacteriota</taxon>
        <taxon>Cyanophyceae</taxon>
        <taxon>Gomontiellales</taxon>
        <taxon>Chamaesiphonaceae</taxon>
        <taxon>Chamaesiphon</taxon>
    </lineage>
</organism>
<reference evidence="1 2" key="1">
    <citation type="submission" date="2018-03" db="EMBL/GenBank/DDBJ databases">
        <title>The ancient ancestry and fast evolution of plastids.</title>
        <authorList>
            <person name="Moore K.R."/>
            <person name="Magnabosco C."/>
            <person name="Momper L."/>
            <person name="Gold D.A."/>
            <person name="Bosak T."/>
            <person name="Fournier G.P."/>
        </authorList>
    </citation>
    <scope>NUCLEOTIDE SEQUENCE [LARGE SCALE GENOMIC DNA]</scope>
    <source>
        <strain evidence="1 2">CCALA 037</strain>
    </source>
</reference>
<dbReference type="AlphaFoldDB" id="A0A2T1FKK6"/>
<proteinExistence type="predicted"/>
<dbReference type="Pfam" id="PF11209">
    <property type="entry name" value="LmeA"/>
    <property type="match status" value="1"/>
</dbReference>
<sequence length="251" mass="27252">MEIVNMGANSPDLGNQALSKVVEIGIASQLDVVEEIDVDLRTNPGNLIQGKVDSIEISGKGLVVKQDLRMDSIQINTDRVSIDPIGALLGNIELTQPTDAEARIVLTEADINRAFASNYMQGKLRGLKMDVDGQPVTIDIQEANLDLPGQNKFIIAATFLMRESNEIKKMSATAIPQIHDDGERISLEILAAEGQGLTLKLVMVILEQLAALLDLRNFNIPGISLKLRQLEAQAGKLVIHANSQIEKVPSM</sequence>
<dbReference type="OrthoDB" id="420681at2"/>
<comment type="caution">
    <text evidence="1">The sequence shown here is derived from an EMBL/GenBank/DDBJ whole genome shotgun (WGS) entry which is preliminary data.</text>
</comment>
<accession>A0A2T1FKK6</accession>
<evidence type="ECO:0000313" key="2">
    <source>
        <dbReference type="Proteomes" id="UP000238937"/>
    </source>
</evidence>
<dbReference type="InterPro" id="IPR021373">
    <property type="entry name" value="DUF2993"/>
</dbReference>
<name>A0A2T1FKK6_9CYAN</name>
<dbReference type="EMBL" id="PVWO01000498">
    <property type="protein sequence ID" value="PSB45535.1"/>
    <property type="molecule type" value="Genomic_DNA"/>
</dbReference>
<dbReference type="Proteomes" id="UP000238937">
    <property type="component" value="Unassembled WGS sequence"/>
</dbReference>
<protein>
    <submittedName>
        <fullName evidence="1">DUF2993 domain-containing protein</fullName>
    </submittedName>
</protein>
<evidence type="ECO:0000313" key="1">
    <source>
        <dbReference type="EMBL" id="PSB45535.1"/>
    </source>
</evidence>
<keyword evidence="2" id="KW-1185">Reference proteome</keyword>
<gene>
    <name evidence="1" type="ORF">C7B77_25185</name>
</gene>